<dbReference type="GO" id="GO:0050661">
    <property type="term" value="F:NADP binding"/>
    <property type="evidence" value="ECO:0007669"/>
    <property type="project" value="UniProtKB-UniRule"/>
</dbReference>
<evidence type="ECO:0000256" key="1">
    <source>
        <dbReference type="ARBA" id="ARBA00022630"/>
    </source>
</evidence>
<dbReference type="AlphaFoldDB" id="A0A9X5APA8"/>
<accession>A0A9X5APA8</accession>
<dbReference type="RefSeq" id="WP_006784147.1">
    <property type="nucleotide sequence ID" value="NZ_CABJBH010000012.1"/>
</dbReference>
<evidence type="ECO:0000256" key="2">
    <source>
        <dbReference type="ARBA" id="ARBA00022827"/>
    </source>
</evidence>
<comment type="subunit">
    <text evidence="5">Homodimer.</text>
</comment>
<reference evidence="7 8" key="1">
    <citation type="journal article" date="2019" name="Nat. Med.">
        <title>A library of human gut bacterial isolates paired with longitudinal multiomics data enables mechanistic microbiome research.</title>
        <authorList>
            <person name="Poyet M."/>
            <person name="Groussin M."/>
            <person name="Gibbons S.M."/>
            <person name="Avila-Pacheco J."/>
            <person name="Jiang X."/>
            <person name="Kearney S.M."/>
            <person name="Perrotta A.R."/>
            <person name="Berdy B."/>
            <person name="Zhao S."/>
            <person name="Lieberman T.D."/>
            <person name="Swanson P.K."/>
            <person name="Smith M."/>
            <person name="Roesemann S."/>
            <person name="Alexander J.E."/>
            <person name="Rich S.A."/>
            <person name="Livny J."/>
            <person name="Vlamakis H."/>
            <person name="Clish C."/>
            <person name="Bullock K."/>
            <person name="Deik A."/>
            <person name="Scott J."/>
            <person name="Pierce K.A."/>
            <person name="Xavier R.J."/>
            <person name="Alm E.J."/>
        </authorList>
    </citation>
    <scope>NUCLEOTIDE SEQUENCE [LARGE SCALE GENOMIC DNA]</scope>
    <source>
        <strain evidence="7 8">BIOML-A198</strain>
    </source>
</reference>
<dbReference type="EMBL" id="WMQE01000033">
    <property type="protein sequence ID" value="MTK22273.1"/>
    <property type="molecule type" value="Genomic_DNA"/>
</dbReference>
<dbReference type="Pfam" id="PF07992">
    <property type="entry name" value="Pyr_redox_2"/>
    <property type="match status" value="1"/>
</dbReference>
<feature type="binding site" evidence="5">
    <location>
        <position position="284"/>
    </location>
    <ligand>
        <name>FAD</name>
        <dbReference type="ChEBI" id="CHEBI:57692"/>
    </ligand>
</feature>
<comment type="catalytic activity">
    <reaction evidence="5">
        <text>2 reduced [2Fe-2S]-[ferredoxin] + NADP(+) + H(+) = 2 oxidized [2Fe-2S]-[ferredoxin] + NADPH</text>
        <dbReference type="Rhea" id="RHEA:20125"/>
        <dbReference type="Rhea" id="RHEA-COMP:10000"/>
        <dbReference type="Rhea" id="RHEA-COMP:10001"/>
        <dbReference type="ChEBI" id="CHEBI:15378"/>
        <dbReference type="ChEBI" id="CHEBI:33737"/>
        <dbReference type="ChEBI" id="CHEBI:33738"/>
        <dbReference type="ChEBI" id="CHEBI:57783"/>
        <dbReference type="ChEBI" id="CHEBI:58349"/>
        <dbReference type="EC" id="1.18.1.2"/>
    </reaction>
</comment>
<dbReference type="GO" id="GO:0050660">
    <property type="term" value="F:flavin adenine dinucleotide binding"/>
    <property type="evidence" value="ECO:0007669"/>
    <property type="project" value="UniProtKB-UniRule"/>
</dbReference>
<keyword evidence="7" id="KW-0503">Monooxygenase</keyword>
<dbReference type="PANTHER" id="PTHR48105">
    <property type="entry name" value="THIOREDOXIN REDUCTASE 1-RELATED-RELATED"/>
    <property type="match status" value="1"/>
</dbReference>
<dbReference type="PRINTS" id="PR00368">
    <property type="entry name" value="FADPNR"/>
</dbReference>
<keyword evidence="3 5" id="KW-0521">NADP</keyword>
<comment type="caution">
    <text evidence="7">The sequence shown here is derived from an EMBL/GenBank/DDBJ whole genome shotgun (WGS) entry which is preliminary data.</text>
</comment>
<feature type="binding site" evidence="5">
    <location>
        <position position="43"/>
    </location>
    <ligand>
        <name>FAD</name>
        <dbReference type="ChEBI" id="CHEBI:57692"/>
    </ligand>
</feature>
<dbReference type="InterPro" id="IPR050097">
    <property type="entry name" value="Ferredoxin-NADP_redctase_2"/>
</dbReference>
<dbReference type="GeneID" id="60057493"/>
<dbReference type="InterPro" id="IPR023753">
    <property type="entry name" value="FAD/NAD-binding_dom"/>
</dbReference>
<feature type="binding site" evidence="5">
    <location>
        <position position="48"/>
    </location>
    <ligand>
        <name>FAD</name>
        <dbReference type="ChEBI" id="CHEBI:57692"/>
    </ligand>
</feature>
<evidence type="ECO:0000256" key="4">
    <source>
        <dbReference type="ARBA" id="ARBA00023002"/>
    </source>
</evidence>
<keyword evidence="4 5" id="KW-0560">Oxidoreductase</keyword>
<evidence type="ECO:0000256" key="3">
    <source>
        <dbReference type="ARBA" id="ARBA00022857"/>
    </source>
</evidence>
<comment type="cofactor">
    <cofactor evidence="5">
        <name>FAD</name>
        <dbReference type="ChEBI" id="CHEBI:57692"/>
    </cofactor>
    <text evidence="5">Binds 1 FAD per subunit.</text>
</comment>
<dbReference type="GO" id="GO:0004497">
    <property type="term" value="F:monooxygenase activity"/>
    <property type="evidence" value="ECO:0007669"/>
    <property type="project" value="UniProtKB-KW"/>
</dbReference>
<feature type="binding site" evidence="5">
    <location>
        <position position="124"/>
    </location>
    <ligand>
        <name>FAD</name>
        <dbReference type="ChEBI" id="CHEBI:57692"/>
    </ligand>
</feature>
<evidence type="ECO:0000313" key="8">
    <source>
        <dbReference type="Proteomes" id="UP000487649"/>
    </source>
</evidence>
<dbReference type="GO" id="GO:0004324">
    <property type="term" value="F:ferredoxin-NADP+ reductase activity"/>
    <property type="evidence" value="ECO:0007669"/>
    <property type="project" value="UniProtKB-UniRule"/>
</dbReference>
<sequence>MAEQIFDLTIIGGGPVGIYGAFYAGMHGMSIKIIDALPELGGQLAALYPEKYIYDLPGHPKIKAGEMVEQLLTQMNQYQDKIDIVTNTTVETVEKLEDGTFKICTNQECHYSRSVIITAGNGAFTPRQLDVPNADDFNNIHYFVSSMDRFKGKDVIIFGGGDSAVDWALMLEGVAKTVKIVHRRDDFRAHAASVDRLKSSTVEILTPYVAKSLLGENNQVTAVELTNLTTNATEKVNANEVIVLFGFISSLGPIKDWDLELDKNALCVNHRQQTSVSGIYAAGDACTFDGKIKMITTGFGEMVVAINAAIQYAYPEKVHRHKHSSALVK</sequence>
<evidence type="ECO:0000313" key="7">
    <source>
        <dbReference type="EMBL" id="MTK22273.1"/>
    </source>
</evidence>
<feature type="binding site" evidence="5">
    <location>
        <position position="90"/>
    </location>
    <ligand>
        <name>FAD</name>
        <dbReference type="ChEBI" id="CHEBI:57692"/>
    </ligand>
</feature>
<feature type="binding site" evidence="5">
    <location>
        <position position="35"/>
    </location>
    <ligand>
        <name>FAD</name>
        <dbReference type="ChEBI" id="CHEBI:57692"/>
    </ligand>
</feature>
<comment type="similarity">
    <text evidence="5">Belongs to the ferredoxin--NADP reductase type 2 family.</text>
</comment>
<dbReference type="InterPro" id="IPR036188">
    <property type="entry name" value="FAD/NAD-bd_sf"/>
</dbReference>
<evidence type="ECO:0000256" key="5">
    <source>
        <dbReference type="HAMAP-Rule" id="MF_01685"/>
    </source>
</evidence>
<comment type="caution">
    <text evidence="5">Lacks conserved residue(s) required for the propagation of feature annotation.</text>
</comment>
<protein>
    <recommendedName>
        <fullName evidence="5">Ferredoxin--NADP reductase</fullName>
        <shortName evidence="5">FNR</shortName>
        <shortName evidence="5">Fd-NADP(+) reductase</shortName>
        <ecNumber evidence="5">1.18.1.2</ecNumber>
    </recommendedName>
</protein>
<evidence type="ECO:0000259" key="6">
    <source>
        <dbReference type="Pfam" id="PF07992"/>
    </source>
</evidence>
<dbReference type="EC" id="1.18.1.2" evidence="5"/>
<feature type="domain" description="FAD/NAD(P)-binding" evidence="6">
    <location>
        <begin position="6"/>
        <end position="296"/>
    </location>
</feature>
<name>A0A9X5APA8_9FIRM</name>
<dbReference type="SUPFAM" id="SSF51905">
    <property type="entry name" value="FAD/NAD(P)-binding domain"/>
    <property type="match status" value="1"/>
</dbReference>
<organism evidence="7 8">
    <name type="scientific">Turicibacter sanguinis</name>
    <dbReference type="NCBI Taxonomy" id="154288"/>
    <lineage>
        <taxon>Bacteria</taxon>
        <taxon>Bacillati</taxon>
        <taxon>Bacillota</taxon>
        <taxon>Erysipelotrichia</taxon>
        <taxon>Erysipelotrichales</taxon>
        <taxon>Turicibacteraceae</taxon>
        <taxon>Turicibacter</taxon>
    </lineage>
</organism>
<proteinExistence type="inferred from homology"/>
<feature type="binding site" evidence="5">
    <location>
        <position position="325"/>
    </location>
    <ligand>
        <name>FAD</name>
        <dbReference type="ChEBI" id="CHEBI:57692"/>
    </ligand>
</feature>
<gene>
    <name evidence="7" type="ORF">GMA92_12720</name>
</gene>
<dbReference type="InterPro" id="IPR022890">
    <property type="entry name" value="Fd--NADP_Rdtase_type_2"/>
</dbReference>
<keyword evidence="1 5" id="KW-0285">Flavoprotein</keyword>
<dbReference type="Gene3D" id="3.50.50.60">
    <property type="entry name" value="FAD/NAD(P)-binding domain"/>
    <property type="match status" value="2"/>
</dbReference>
<keyword evidence="2 5" id="KW-0274">FAD</keyword>
<dbReference type="HAMAP" id="MF_01685">
    <property type="entry name" value="FENR2"/>
    <property type="match status" value="1"/>
</dbReference>
<dbReference type="Proteomes" id="UP000487649">
    <property type="component" value="Unassembled WGS sequence"/>
</dbReference>
<dbReference type="PRINTS" id="PR00469">
    <property type="entry name" value="PNDRDTASEII"/>
</dbReference>